<evidence type="ECO:0000313" key="2">
    <source>
        <dbReference type="Proteomes" id="UP000295096"/>
    </source>
</evidence>
<sequence>MSQALAPRIEDLQDLCTDRLRDCLDPRSGRFGRQIRDGAWAPTLGTESLTSSAICLIGLHRAGIPLRAVVADPAALCRDLAAGVRDEAYPGALGLVLWANSAVRGAAPLVLLAEAGFSPDELESLLPELTTMEVAWLVSGLLHASVPALRPATIAALRELEGRLDQQTLVFRHASTAAPLRHRMRRQIANFADQVYPLQALSFAALVLGDATARQLADHCGARLVAAQGPLGQWWWHHDAANDAVAEAYPVYSVHQHSMAPMALRALALAGGQAHAAAVARSRAWLHANELGLDLVEPASGIIWRSVEREEGAAAHRLRQACLLAGLPTPEPPSPRFRLNREIRPYEWGWLLYATAIEGSSPPAGHVV</sequence>
<evidence type="ECO:0000313" key="1">
    <source>
        <dbReference type="EMBL" id="TDH61092.1"/>
    </source>
</evidence>
<proteinExistence type="predicted"/>
<dbReference type="OrthoDB" id="7254827at2"/>
<organism evidence="1 2">
    <name type="scientific">Dankookia rubra</name>
    <dbReference type="NCBI Taxonomy" id="1442381"/>
    <lineage>
        <taxon>Bacteria</taxon>
        <taxon>Pseudomonadati</taxon>
        <taxon>Pseudomonadota</taxon>
        <taxon>Alphaproteobacteria</taxon>
        <taxon>Acetobacterales</taxon>
        <taxon>Roseomonadaceae</taxon>
        <taxon>Dankookia</taxon>
    </lineage>
</organism>
<name>A0A4R5QD43_9PROT</name>
<dbReference type="RefSeq" id="WP_133290088.1">
    <property type="nucleotide sequence ID" value="NZ_SMSJ01000026.1"/>
</dbReference>
<reference evidence="1 2" key="1">
    <citation type="journal article" date="2016" name="J. Microbiol.">
        <title>Dankookia rubra gen. nov., sp. nov., an alphaproteobacterium isolated from sediment of a shallow stream.</title>
        <authorList>
            <person name="Kim W.H."/>
            <person name="Kim D.H."/>
            <person name="Kang K."/>
            <person name="Ahn T.Y."/>
        </authorList>
    </citation>
    <scope>NUCLEOTIDE SEQUENCE [LARGE SCALE GENOMIC DNA]</scope>
    <source>
        <strain evidence="1 2">JCM30602</strain>
    </source>
</reference>
<dbReference type="Proteomes" id="UP000295096">
    <property type="component" value="Unassembled WGS sequence"/>
</dbReference>
<protein>
    <submittedName>
        <fullName evidence="1">Uncharacterized protein</fullName>
    </submittedName>
</protein>
<dbReference type="EMBL" id="SMSJ01000026">
    <property type="protein sequence ID" value="TDH61092.1"/>
    <property type="molecule type" value="Genomic_DNA"/>
</dbReference>
<gene>
    <name evidence="1" type="ORF">E2C06_18470</name>
</gene>
<keyword evidence="2" id="KW-1185">Reference proteome</keyword>
<accession>A0A4R5QD43</accession>
<dbReference type="AlphaFoldDB" id="A0A4R5QD43"/>
<comment type="caution">
    <text evidence="1">The sequence shown here is derived from an EMBL/GenBank/DDBJ whole genome shotgun (WGS) entry which is preliminary data.</text>
</comment>